<evidence type="ECO:0000259" key="6">
    <source>
        <dbReference type="Pfam" id="PF04542"/>
    </source>
</evidence>
<feature type="domain" description="RNA polymerase sigma-70 region 4" evidence="7">
    <location>
        <begin position="149"/>
        <end position="198"/>
    </location>
</feature>
<keyword evidence="2" id="KW-0805">Transcription regulation</keyword>
<dbReference type="PANTHER" id="PTHR43133:SF57">
    <property type="entry name" value="RNA POLYMERASE SIGMA-70 FACTOR"/>
    <property type="match status" value="1"/>
</dbReference>
<keyword evidence="3" id="KW-0731">Sigma factor</keyword>
<evidence type="ECO:0000313" key="8">
    <source>
        <dbReference type="EMBL" id="TKK76397.1"/>
    </source>
</evidence>
<evidence type="ECO:0000256" key="2">
    <source>
        <dbReference type="ARBA" id="ARBA00023015"/>
    </source>
</evidence>
<dbReference type="AlphaFoldDB" id="A0A4U3LPX6"/>
<keyword evidence="4" id="KW-0238">DNA-binding</keyword>
<feature type="domain" description="RNA polymerase sigma-70 region 2" evidence="6">
    <location>
        <begin position="46"/>
        <end position="113"/>
    </location>
</feature>
<dbReference type="EMBL" id="SZPZ01000004">
    <property type="protein sequence ID" value="TKK76397.1"/>
    <property type="molecule type" value="Genomic_DNA"/>
</dbReference>
<comment type="similarity">
    <text evidence="1">Belongs to the sigma-70 factor family. ECF subfamily.</text>
</comment>
<dbReference type="GO" id="GO:0003677">
    <property type="term" value="F:DNA binding"/>
    <property type="evidence" value="ECO:0007669"/>
    <property type="project" value="UniProtKB-KW"/>
</dbReference>
<evidence type="ECO:0000313" key="9">
    <source>
        <dbReference type="Proteomes" id="UP000305836"/>
    </source>
</evidence>
<dbReference type="InterPro" id="IPR013324">
    <property type="entry name" value="RNA_pol_sigma_r3/r4-like"/>
</dbReference>
<evidence type="ECO:0000256" key="5">
    <source>
        <dbReference type="ARBA" id="ARBA00023163"/>
    </source>
</evidence>
<dbReference type="SUPFAM" id="SSF88946">
    <property type="entry name" value="Sigma2 domain of RNA polymerase sigma factors"/>
    <property type="match status" value="1"/>
</dbReference>
<dbReference type="NCBIfam" id="TIGR02937">
    <property type="entry name" value="sigma70-ECF"/>
    <property type="match status" value="1"/>
</dbReference>
<dbReference type="Pfam" id="PF04542">
    <property type="entry name" value="Sigma70_r2"/>
    <property type="match status" value="1"/>
</dbReference>
<dbReference type="RefSeq" id="WP_137257264.1">
    <property type="nucleotide sequence ID" value="NZ_JBHSPQ010000003.1"/>
</dbReference>
<dbReference type="GO" id="GO:0016987">
    <property type="term" value="F:sigma factor activity"/>
    <property type="evidence" value="ECO:0007669"/>
    <property type="project" value="UniProtKB-KW"/>
</dbReference>
<evidence type="ECO:0000256" key="4">
    <source>
        <dbReference type="ARBA" id="ARBA00023125"/>
    </source>
</evidence>
<evidence type="ECO:0000259" key="7">
    <source>
        <dbReference type="Pfam" id="PF04545"/>
    </source>
</evidence>
<evidence type="ECO:0000256" key="1">
    <source>
        <dbReference type="ARBA" id="ARBA00010641"/>
    </source>
</evidence>
<name>A0A4U3LPX6_9ACTN</name>
<dbReference type="GO" id="GO:0006352">
    <property type="term" value="P:DNA-templated transcription initiation"/>
    <property type="evidence" value="ECO:0007669"/>
    <property type="project" value="InterPro"/>
</dbReference>
<proteinExistence type="inferred from homology"/>
<gene>
    <name evidence="8" type="ORF">FDA38_28810</name>
</gene>
<dbReference type="SUPFAM" id="SSF88659">
    <property type="entry name" value="Sigma3 and sigma4 domains of RNA polymerase sigma factors"/>
    <property type="match status" value="1"/>
</dbReference>
<dbReference type="Gene3D" id="1.10.10.10">
    <property type="entry name" value="Winged helix-like DNA-binding domain superfamily/Winged helix DNA-binding domain"/>
    <property type="match status" value="1"/>
</dbReference>
<dbReference type="Gene3D" id="1.10.1740.10">
    <property type="match status" value="1"/>
</dbReference>
<dbReference type="InterPro" id="IPR036388">
    <property type="entry name" value="WH-like_DNA-bd_sf"/>
</dbReference>
<dbReference type="Proteomes" id="UP000305836">
    <property type="component" value="Unassembled WGS sequence"/>
</dbReference>
<dbReference type="CDD" id="cd06171">
    <property type="entry name" value="Sigma70_r4"/>
    <property type="match status" value="1"/>
</dbReference>
<protein>
    <submittedName>
        <fullName evidence="8">Sigma-70 family RNA polymerase sigma factor</fullName>
    </submittedName>
</protein>
<dbReference type="InterPro" id="IPR007630">
    <property type="entry name" value="RNA_pol_sigma70_r4"/>
</dbReference>
<dbReference type="InterPro" id="IPR013325">
    <property type="entry name" value="RNA_pol_sigma_r2"/>
</dbReference>
<dbReference type="OrthoDB" id="5501064at2"/>
<dbReference type="PANTHER" id="PTHR43133">
    <property type="entry name" value="RNA POLYMERASE ECF-TYPE SIGMA FACTO"/>
    <property type="match status" value="1"/>
</dbReference>
<comment type="caution">
    <text evidence="8">The sequence shown here is derived from an EMBL/GenBank/DDBJ whole genome shotgun (WGS) entry which is preliminary data.</text>
</comment>
<dbReference type="InterPro" id="IPR014284">
    <property type="entry name" value="RNA_pol_sigma-70_dom"/>
</dbReference>
<dbReference type="InterPro" id="IPR039425">
    <property type="entry name" value="RNA_pol_sigma-70-like"/>
</dbReference>
<dbReference type="Pfam" id="PF04545">
    <property type="entry name" value="Sigma70_r4"/>
    <property type="match status" value="1"/>
</dbReference>
<evidence type="ECO:0000256" key="3">
    <source>
        <dbReference type="ARBA" id="ARBA00023082"/>
    </source>
</evidence>
<keyword evidence="5" id="KW-0804">Transcription</keyword>
<dbReference type="InterPro" id="IPR007627">
    <property type="entry name" value="RNA_pol_sigma70_r2"/>
</dbReference>
<sequence>MAIAGASTAAYRVANHRYTDYADDSDDEDELIRLAQAGDGAAFGQLYDRYLPSIYRYTYSKTSSRSAAEDLTSETFLRAFRAIARRPRAQLNFAAWLVTIARNVVIDHHRSGWSRLAIVTDEVDPQIDDAVGPEQAALLSVSTATVRDALTHLPDDQRECLVLRFFAGLSISETAAAMDRTDGAIKQLQFRATNRLRQVVKER</sequence>
<organism evidence="8 9">
    <name type="scientific">Kribbella jiaozuonensis</name>
    <dbReference type="NCBI Taxonomy" id="2575441"/>
    <lineage>
        <taxon>Bacteria</taxon>
        <taxon>Bacillati</taxon>
        <taxon>Actinomycetota</taxon>
        <taxon>Actinomycetes</taxon>
        <taxon>Propionibacteriales</taxon>
        <taxon>Kribbellaceae</taxon>
        <taxon>Kribbella</taxon>
    </lineage>
</organism>
<reference evidence="8 9" key="1">
    <citation type="submission" date="2019-04" db="EMBL/GenBank/DDBJ databases">
        <title>Kribbella sp. NEAU-THZ 27 nov., a novel actinomycete isolated from soil.</title>
        <authorList>
            <person name="Duan L."/>
        </authorList>
    </citation>
    <scope>NUCLEOTIDE SEQUENCE [LARGE SCALE GENOMIC DNA]</scope>
    <source>
        <strain evidence="9">NEAU-THZ27</strain>
    </source>
</reference>
<accession>A0A4U3LPX6</accession>
<keyword evidence="9" id="KW-1185">Reference proteome</keyword>